<keyword evidence="2" id="KW-0325">Glycoprotein</keyword>
<dbReference type="InterPro" id="IPR043504">
    <property type="entry name" value="Peptidase_S1_PA_chymotrypsin"/>
</dbReference>
<dbReference type="Gene3D" id="2.40.10.10">
    <property type="entry name" value="Trypsin-like serine proteases"/>
    <property type="match status" value="1"/>
</dbReference>
<proteinExistence type="inferred from homology"/>
<reference evidence="6" key="2">
    <citation type="journal article" date="2007" name="Science">
        <title>Genome sequence of Aedes aegypti, a major arbovirus vector.</title>
        <authorList>
            <person name="Nene V."/>
            <person name="Wortman J.R."/>
            <person name="Lawson D."/>
            <person name="Haas B."/>
            <person name="Kodira C."/>
            <person name="Tu Z.J."/>
            <person name="Loftus B."/>
            <person name="Xi Z."/>
            <person name="Megy K."/>
            <person name="Grabherr M."/>
            <person name="Ren Q."/>
            <person name="Zdobnov E.M."/>
            <person name="Lobo N.F."/>
            <person name="Campbell K.S."/>
            <person name="Brown S.E."/>
            <person name="Bonaldo M.F."/>
            <person name="Zhu J."/>
            <person name="Sinkins S.P."/>
            <person name="Hogenkamp D.G."/>
            <person name="Amedeo P."/>
            <person name="Arensburger P."/>
            <person name="Atkinson P.W."/>
            <person name="Bidwell S."/>
            <person name="Biedler J."/>
            <person name="Birney E."/>
            <person name="Bruggner R.V."/>
            <person name="Costas J."/>
            <person name="Coy M.R."/>
            <person name="Crabtree J."/>
            <person name="Crawford M."/>
            <person name="Debruyn B."/>
            <person name="Decaprio D."/>
            <person name="Eiglmeier K."/>
            <person name="Eisenstadt E."/>
            <person name="El-Dorry H."/>
            <person name="Gelbart W.M."/>
            <person name="Gomes S.L."/>
            <person name="Hammond M."/>
            <person name="Hannick L.I."/>
            <person name="Hogan J.R."/>
            <person name="Holmes M.H."/>
            <person name="Jaffe D."/>
            <person name="Johnston J.S."/>
            <person name="Kennedy R.C."/>
            <person name="Koo H."/>
            <person name="Kravitz S."/>
            <person name="Kriventseva E.V."/>
            <person name="Kulp D."/>
            <person name="Labutti K."/>
            <person name="Lee E."/>
            <person name="Li S."/>
            <person name="Lovin D.D."/>
            <person name="Mao C."/>
            <person name="Mauceli E."/>
            <person name="Menck C.F."/>
            <person name="Miller J.R."/>
            <person name="Montgomery P."/>
            <person name="Mori A."/>
            <person name="Nascimento A.L."/>
            <person name="Naveira H.F."/>
            <person name="Nusbaum C."/>
            <person name="O'leary S."/>
            <person name="Orvis J."/>
            <person name="Pertea M."/>
            <person name="Quesneville H."/>
            <person name="Reidenbach K.R."/>
            <person name="Rogers Y.H."/>
            <person name="Roth C.W."/>
            <person name="Schneider J.R."/>
            <person name="Schatz M."/>
            <person name="Shumway M."/>
            <person name="Stanke M."/>
            <person name="Stinson E.O."/>
            <person name="Tubio J.M."/>
            <person name="Vanzee J.P."/>
            <person name="Verjovski-Almeida S."/>
            <person name="Werner D."/>
            <person name="White O."/>
            <person name="Wyder S."/>
            <person name="Zeng Q."/>
            <person name="Zhao Q."/>
            <person name="Zhao Y."/>
            <person name="Hill C.A."/>
            <person name="Raikhel A.S."/>
            <person name="Soares M.B."/>
            <person name="Knudson D.L."/>
            <person name="Lee N.H."/>
            <person name="Galagan J."/>
            <person name="Salzberg S.L."/>
            <person name="Paulsen I.T."/>
            <person name="Dimopoulos G."/>
            <person name="Collins F.H."/>
            <person name="Birren B."/>
            <person name="Fraser-Liggett C.M."/>
            <person name="Severson D.W."/>
        </authorList>
    </citation>
    <scope>NUCLEOTIDE SEQUENCE [LARGE SCALE GENOMIC DNA]</scope>
    <source>
        <strain evidence="6">Liverpool</strain>
    </source>
</reference>
<dbReference type="PRINTS" id="PR00722">
    <property type="entry name" value="CHYMOTRYPSIN"/>
</dbReference>
<dbReference type="OrthoDB" id="7755121at2759"/>
<keyword evidence="1" id="KW-1015">Disulfide bond</keyword>
<feature type="signal peptide" evidence="4">
    <location>
        <begin position="1"/>
        <end position="17"/>
    </location>
</feature>
<reference evidence="6" key="1">
    <citation type="submission" date="2005-10" db="EMBL/GenBank/DDBJ databases">
        <authorList>
            <person name="Loftus B.J."/>
            <person name="Nene V.M."/>
            <person name="Hannick L.I."/>
            <person name="Bidwell S."/>
            <person name="Haas B."/>
            <person name="Amedeo P."/>
            <person name="Orvis J."/>
            <person name="Wortman J.R."/>
            <person name="White O.R."/>
            <person name="Salzberg S."/>
            <person name="Shumway M."/>
            <person name="Koo H."/>
            <person name="Zhao Y."/>
            <person name="Holmes M."/>
            <person name="Miller J."/>
            <person name="Schatz M."/>
            <person name="Pop M."/>
            <person name="Pai G."/>
            <person name="Utterback T."/>
            <person name="Rogers Y.-H."/>
            <person name="Kravitz S."/>
            <person name="Fraser C.M."/>
        </authorList>
    </citation>
    <scope>NUCLEOTIDE SEQUENCE</scope>
    <source>
        <strain evidence="6">Liverpool</strain>
    </source>
</reference>
<dbReference type="AlphaFoldDB" id="A0A1S4FT30"/>
<dbReference type="InterPro" id="IPR018114">
    <property type="entry name" value="TRYPSIN_HIS"/>
</dbReference>
<dbReference type="GO" id="GO:0006508">
    <property type="term" value="P:proteolysis"/>
    <property type="evidence" value="ECO:0007669"/>
    <property type="project" value="InterPro"/>
</dbReference>
<dbReference type="SUPFAM" id="SSF50494">
    <property type="entry name" value="Trypsin-like serine proteases"/>
    <property type="match status" value="1"/>
</dbReference>
<dbReference type="PROSITE" id="PS00134">
    <property type="entry name" value="TRYPSIN_HIS"/>
    <property type="match status" value="1"/>
</dbReference>
<reference evidence="6" key="3">
    <citation type="submission" date="2012-09" db="EMBL/GenBank/DDBJ databases">
        <authorList>
            <consortium name="VectorBase"/>
        </authorList>
    </citation>
    <scope>NUCLEOTIDE SEQUENCE</scope>
    <source>
        <strain evidence="6">Liverpool</strain>
    </source>
</reference>
<evidence type="ECO:0000256" key="2">
    <source>
        <dbReference type="ARBA" id="ARBA00023180"/>
    </source>
</evidence>
<organism evidence="6 7">
    <name type="scientific">Aedes aegypti</name>
    <name type="common">Yellowfever mosquito</name>
    <name type="synonym">Culex aegypti</name>
    <dbReference type="NCBI Taxonomy" id="7159"/>
    <lineage>
        <taxon>Eukaryota</taxon>
        <taxon>Metazoa</taxon>
        <taxon>Ecdysozoa</taxon>
        <taxon>Arthropoda</taxon>
        <taxon>Hexapoda</taxon>
        <taxon>Insecta</taxon>
        <taxon>Pterygota</taxon>
        <taxon>Neoptera</taxon>
        <taxon>Endopterygota</taxon>
        <taxon>Diptera</taxon>
        <taxon>Nematocera</taxon>
        <taxon>Culicoidea</taxon>
        <taxon>Culicidae</taxon>
        <taxon>Culicinae</taxon>
        <taxon>Aedini</taxon>
        <taxon>Aedes</taxon>
        <taxon>Stegomyia</taxon>
    </lineage>
</organism>
<dbReference type="HOGENOM" id="CLU_006842_7_4_1"/>
<protein>
    <submittedName>
        <fullName evidence="6">AAEL011230-PA</fullName>
    </submittedName>
</protein>
<evidence type="ECO:0000256" key="4">
    <source>
        <dbReference type="SAM" id="SignalP"/>
    </source>
</evidence>
<dbReference type="InterPro" id="IPR001254">
    <property type="entry name" value="Trypsin_dom"/>
</dbReference>
<accession>A0A1S4FT30</accession>
<sequence length="246" mass="26992">MNKVVAFTFLLFGQALAAPRATDGDSILNAPFQASLRSMPVKVHFCSGSIISERWILTAAHCVQGRTATSFTIVVGSYTIEPQGMEYAVDEIHLYQNFDPIFYEHDLALVKTTVDIELSENVQIINLPNVSAPAGELVILTGWRSDIEEATPNDMQIARKVTLANDECRQIHIAGESHVNIYPTSVCARPRMVGCYCIIDAGAPLASEDNVLIGVFSLSAGCGRMLPAVYTRVHNYRDWISMIANV</sequence>
<evidence type="ECO:0000259" key="5">
    <source>
        <dbReference type="PROSITE" id="PS50240"/>
    </source>
</evidence>
<gene>
    <name evidence="6" type="ORF">AaeL_AAEL011230</name>
</gene>
<keyword evidence="4" id="KW-0732">Signal</keyword>
<dbReference type="CDD" id="cd00190">
    <property type="entry name" value="Tryp_SPc"/>
    <property type="match status" value="1"/>
</dbReference>
<dbReference type="SMART" id="SM00020">
    <property type="entry name" value="Tryp_SPc"/>
    <property type="match status" value="1"/>
</dbReference>
<dbReference type="FunFam" id="2.40.10.10:FF:000068">
    <property type="entry name" value="transmembrane protease serine 2"/>
    <property type="match status" value="1"/>
</dbReference>
<evidence type="ECO:0000256" key="3">
    <source>
        <dbReference type="ARBA" id="ARBA00024195"/>
    </source>
</evidence>
<comment type="similarity">
    <text evidence="3">Belongs to the peptidase S1 family. CLIP subfamily.</text>
</comment>
<dbReference type="Proteomes" id="UP000682892">
    <property type="component" value="Unassembled WGS sequence"/>
</dbReference>
<feature type="domain" description="Peptidase S1" evidence="5">
    <location>
        <begin position="10"/>
        <end position="245"/>
    </location>
</feature>
<dbReference type="InterPro" id="IPR051487">
    <property type="entry name" value="Ser/Thr_Proteases_Immune/Dev"/>
</dbReference>
<feature type="chain" id="PRO_5036496359" evidence="4">
    <location>
        <begin position="18"/>
        <end position="246"/>
    </location>
</feature>
<evidence type="ECO:0000313" key="7">
    <source>
        <dbReference type="Proteomes" id="UP000682892"/>
    </source>
</evidence>
<dbReference type="PROSITE" id="PS50240">
    <property type="entry name" value="TRYPSIN_DOM"/>
    <property type="match status" value="1"/>
</dbReference>
<dbReference type="InterPro" id="IPR001314">
    <property type="entry name" value="Peptidase_S1A"/>
</dbReference>
<dbReference type="Pfam" id="PF00089">
    <property type="entry name" value="Trypsin"/>
    <property type="match status" value="1"/>
</dbReference>
<dbReference type="EMBL" id="CH477741">
    <property type="protein sequence ID" value="EAT36708.1"/>
    <property type="molecule type" value="Genomic_DNA"/>
</dbReference>
<evidence type="ECO:0000256" key="1">
    <source>
        <dbReference type="ARBA" id="ARBA00023157"/>
    </source>
</evidence>
<dbReference type="GO" id="GO:0004252">
    <property type="term" value="F:serine-type endopeptidase activity"/>
    <property type="evidence" value="ECO:0007669"/>
    <property type="project" value="InterPro"/>
</dbReference>
<name>A0A1S4FT30_AEDAE</name>
<dbReference type="InterPro" id="IPR009003">
    <property type="entry name" value="Peptidase_S1_PA"/>
</dbReference>
<dbReference type="PANTHER" id="PTHR24256">
    <property type="entry name" value="TRYPTASE-RELATED"/>
    <property type="match status" value="1"/>
</dbReference>
<evidence type="ECO:0000313" key="6">
    <source>
        <dbReference type="EMBL" id="EAT36708.1"/>
    </source>
</evidence>
<dbReference type="OMA" id="LANDECR"/>
<dbReference type="KEGG" id="aag:5574554"/>